<evidence type="ECO:0000256" key="10">
    <source>
        <dbReference type="ARBA" id="ARBA00022958"/>
    </source>
</evidence>
<keyword evidence="4 12" id="KW-0808">Transferase</keyword>
<evidence type="ECO:0000256" key="4">
    <source>
        <dbReference type="ARBA" id="ARBA00022679"/>
    </source>
</evidence>
<dbReference type="PROSITE" id="PS00584">
    <property type="entry name" value="PFKB_KINASES_2"/>
    <property type="match status" value="1"/>
</dbReference>
<comment type="similarity">
    <text evidence="1">Belongs to the carbohydrate kinase pfkB family.</text>
</comment>
<feature type="binding site" evidence="12">
    <location>
        <position position="139"/>
    </location>
    <ligand>
        <name>substrate</name>
    </ligand>
</feature>
<dbReference type="EC" id="2.7.1.15" evidence="2 12"/>
<keyword evidence="15" id="KW-1185">Reference proteome</keyword>
<feature type="binding site" evidence="12">
    <location>
        <begin position="219"/>
        <end position="224"/>
    </location>
    <ligand>
        <name>ATP</name>
        <dbReference type="ChEBI" id="CHEBI:30616"/>
    </ligand>
</feature>
<dbReference type="RefSeq" id="WP_234655415.1">
    <property type="nucleotide sequence ID" value="NZ_CP094997.1"/>
</dbReference>
<evidence type="ECO:0000256" key="2">
    <source>
        <dbReference type="ARBA" id="ARBA00012035"/>
    </source>
</evidence>
<dbReference type="PRINTS" id="PR00990">
    <property type="entry name" value="RIBOKINASE"/>
</dbReference>
<protein>
    <recommendedName>
        <fullName evidence="3 12">Ribokinase</fullName>
        <shortName evidence="12">RK</shortName>
        <ecNumber evidence="2 12">2.7.1.15</ecNumber>
    </recommendedName>
</protein>
<feature type="domain" description="Carbohydrate kinase PfkB" evidence="13">
    <location>
        <begin position="3"/>
        <end position="292"/>
    </location>
</feature>
<gene>
    <name evidence="12 14" type="primary">rbsK</name>
    <name evidence="14" type="ORF">LXM26_12140</name>
</gene>
<evidence type="ECO:0000256" key="1">
    <source>
        <dbReference type="ARBA" id="ARBA00005380"/>
    </source>
</evidence>
<evidence type="ECO:0000256" key="3">
    <source>
        <dbReference type="ARBA" id="ARBA00016943"/>
    </source>
</evidence>
<feature type="binding site" evidence="12">
    <location>
        <begin position="12"/>
        <end position="14"/>
    </location>
    <ligand>
        <name>substrate</name>
    </ligand>
</feature>
<comment type="caution">
    <text evidence="12">Lacks conserved residue(s) required for the propagation of feature annotation.</text>
</comment>
<dbReference type="EMBL" id="JAJTTC010000002">
    <property type="protein sequence ID" value="MCF0062245.1"/>
    <property type="molecule type" value="Genomic_DNA"/>
</dbReference>
<dbReference type="CDD" id="cd01174">
    <property type="entry name" value="ribokinase"/>
    <property type="match status" value="1"/>
</dbReference>
<evidence type="ECO:0000256" key="6">
    <source>
        <dbReference type="ARBA" id="ARBA00022741"/>
    </source>
</evidence>
<evidence type="ECO:0000256" key="8">
    <source>
        <dbReference type="ARBA" id="ARBA00022840"/>
    </source>
</evidence>
<dbReference type="GO" id="GO:0005524">
    <property type="term" value="F:ATP binding"/>
    <property type="evidence" value="ECO:0007669"/>
    <property type="project" value="UniProtKB-UniRule"/>
</dbReference>
<evidence type="ECO:0000259" key="13">
    <source>
        <dbReference type="Pfam" id="PF00294"/>
    </source>
</evidence>
<feature type="binding site" evidence="12">
    <location>
        <position position="281"/>
    </location>
    <ligand>
        <name>K(+)</name>
        <dbReference type="ChEBI" id="CHEBI:29103"/>
    </ligand>
</feature>
<sequence length="302" mass="31978">MKNKVLVIGSSNTDMVVQTAEFPKPGETVLGGTFLMNAGGKGANQAVAAARLGADVRFVAKIGKDIFGHEAKKGFVKEGLDIDYLLETTEYASGIAQITVNANGENEIVVASGANMNLLPADLPDQIFEGVDFVLIQLEIPLETTAWIVEKCRKLNIKVVLNPAPAVSLDETLLAGVFLITPNETETQMLTGIYPGNAESMQKAAGYFHRAGIEHVIITLGSAGVYLSNKHFTEIIPAQQVKALDTTAAGDVFNGAILTALASGEGWPEACRFACRAAAISVTRAGAQNSAPYRQELIEKSA</sequence>
<keyword evidence="8 12" id="KW-0067">ATP-binding</keyword>
<keyword evidence="7 12" id="KW-0418">Kinase</keyword>
<dbReference type="InterPro" id="IPR011611">
    <property type="entry name" value="PfkB_dom"/>
</dbReference>
<dbReference type="Pfam" id="PF00294">
    <property type="entry name" value="PfkB"/>
    <property type="match status" value="1"/>
</dbReference>
<dbReference type="GO" id="GO:0046872">
    <property type="term" value="F:metal ion binding"/>
    <property type="evidence" value="ECO:0007669"/>
    <property type="project" value="UniProtKB-KW"/>
</dbReference>
<dbReference type="InterPro" id="IPR002173">
    <property type="entry name" value="Carboh/pur_kinase_PfkB_CS"/>
</dbReference>
<dbReference type="SUPFAM" id="SSF53613">
    <property type="entry name" value="Ribokinase-like"/>
    <property type="match status" value="1"/>
</dbReference>
<comment type="subunit">
    <text evidence="12">Homodimer.</text>
</comment>
<comment type="cofactor">
    <cofactor evidence="12">
        <name>Mg(2+)</name>
        <dbReference type="ChEBI" id="CHEBI:18420"/>
    </cofactor>
    <text evidence="12">Requires a divalent cation, most likely magnesium in vivo, as an electrophilic catalyst to aid phosphoryl group transfer. It is the chelate of the metal and the nucleotide that is the actual substrate.</text>
</comment>
<comment type="function">
    <text evidence="12">Catalyzes the phosphorylation of ribose at O-5 in a reaction requiring ATP and magnesium. The resulting D-ribose-5-phosphate can then be used either for sythesis of nucleotides, histidine, and tryptophan, or as a component of the pentose phosphate pathway.</text>
</comment>
<feature type="binding site" evidence="12">
    <location>
        <begin position="250"/>
        <end position="251"/>
    </location>
    <ligand>
        <name>ATP</name>
        <dbReference type="ChEBI" id="CHEBI:30616"/>
    </ligand>
</feature>
<evidence type="ECO:0000256" key="5">
    <source>
        <dbReference type="ARBA" id="ARBA00022723"/>
    </source>
</evidence>
<dbReference type="InterPro" id="IPR029056">
    <property type="entry name" value="Ribokinase-like"/>
</dbReference>
<evidence type="ECO:0000256" key="7">
    <source>
        <dbReference type="ARBA" id="ARBA00022777"/>
    </source>
</evidence>
<dbReference type="InterPro" id="IPR002139">
    <property type="entry name" value="Ribo/fructo_kinase"/>
</dbReference>
<evidence type="ECO:0000256" key="11">
    <source>
        <dbReference type="ARBA" id="ARBA00023277"/>
    </source>
</evidence>
<evidence type="ECO:0000256" key="9">
    <source>
        <dbReference type="ARBA" id="ARBA00022842"/>
    </source>
</evidence>
<dbReference type="GO" id="GO:0019303">
    <property type="term" value="P:D-ribose catabolic process"/>
    <property type="evidence" value="ECO:0007669"/>
    <property type="project" value="UniProtKB-UniRule"/>
</dbReference>
<keyword evidence="6 12" id="KW-0547">Nucleotide-binding</keyword>
<feature type="binding site" evidence="12">
    <location>
        <position position="247"/>
    </location>
    <ligand>
        <name>K(+)</name>
        <dbReference type="ChEBI" id="CHEBI:29103"/>
    </ligand>
</feature>
<proteinExistence type="inferred from homology"/>
<dbReference type="GO" id="GO:0005829">
    <property type="term" value="C:cytosol"/>
    <property type="evidence" value="ECO:0007669"/>
    <property type="project" value="TreeGrafter"/>
</dbReference>
<name>A0A9X1TF57_9BACT</name>
<keyword evidence="12" id="KW-0963">Cytoplasm</keyword>
<dbReference type="PANTHER" id="PTHR10584:SF166">
    <property type="entry name" value="RIBOKINASE"/>
    <property type="match status" value="1"/>
</dbReference>
<comment type="pathway">
    <text evidence="12">Carbohydrate metabolism; D-ribose degradation; D-ribose 5-phosphate from beta-D-ribopyranose: step 2/2.</text>
</comment>
<comment type="activity regulation">
    <text evidence="12">Activated by a monovalent cation that binds near, but not in, the active site. The most likely occupant of the site in vivo is potassium. Ion binding induces a conformational change that may alter substrate affinity.</text>
</comment>
<feature type="binding site" evidence="12">
    <location>
        <position position="251"/>
    </location>
    <ligand>
        <name>substrate</name>
    </ligand>
</feature>
<dbReference type="HAMAP" id="MF_01987">
    <property type="entry name" value="Ribokinase"/>
    <property type="match status" value="1"/>
</dbReference>
<dbReference type="InterPro" id="IPR011877">
    <property type="entry name" value="Ribokinase"/>
</dbReference>
<dbReference type="Gene3D" id="3.40.1190.20">
    <property type="match status" value="1"/>
</dbReference>
<accession>A0A9X1TF57</accession>
<dbReference type="NCBIfam" id="NF008353">
    <property type="entry name" value="PRK11142.1"/>
    <property type="match status" value="1"/>
</dbReference>
<keyword evidence="11 12" id="KW-0119">Carbohydrate metabolism</keyword>
<dbReference type="GO" id="GO:0004747">
    <property type="term" value="F:ribokinase activity"/>
    <property type="evidence" value="ECO:0007669"/>
    <property type="project" value="UniProtKB-UniRule"/>
</dbReference>
<keyword evidence="5 12" id="KW-0479">Metal-binding</keyword>
<feature type="binding site" evidence="12">
    <location>
        <position position="290"/>
    </location>
    <ligand>
        <name>K(+)</name>
        <dbReference type="ChEBI" id="CHEBI:29103"/>
    </ligand>
</feature>
<evidence type="ECO:0000256" key="12">
    <source>
        <dbReference type="HAMAP-Rule" id="MF_01987"/>
    </source>
</evidence>
<feature type="binding site" evidence="12">
    <location>
        <position position="245"/>
    </location>
    <ligand>
        <name>K(+)</name>
        <dbReference type="ChEBI" id="CHEBI:29103"/>
    </ligand>
</feature>
<comment type="similarity">
    <text evidence="12">Belongs to the carbohydrate kinase PfkB family. Ribokinase subfamily.</text>
</comment>
<dbReference type="Proteomes" id="UP001139000">
    <property type="component" value="Unassembled WGS sequence"/>
</dbReference>
<feature type="binding site" evidence="12">
    <location>
        <position position="183"/>
    </location>
    <ligand>
        <name>ATP</name>
        <dbReference type="ChEBI" id="CHEBI:30616"/>
    </ligand>
</feature>
<evidence type="ECO:0000313" key="14">
    <source>
        <dbReference type="EMBL" id="MCF0062245.1"/>
    </source>
</evidence>
<reference evidence="14" key="1">
    <citation type="submission" date="2021-12" db="EMBL/GenBank/DDBJ databases">
        <title>Novel species in genus Dyadobacter.</title>
        <authorList>
            <person name="Ma C."/>
        </authorList>
    </citation>
    <scope>NUCLEOTIDE SEQUENCE</scope>
    <source>
        <strain evidence="14">LJ419</strain>
    </source>
</reference>
<comment type="caution">
    <text evidence="14">The sequence shown here is derived from an EMBL/GenBank/DDBJ whole genome shotgun (WGS) entry which is preliminary data.</text>
</comment>
<keyword evidence="9 12" id="KW-0460">Magnesium</keyword>
<feature type="binding site" evidence="12">
    <location>
        <begin position="40"/>
        <end position="44"/>
    </location>
    <ligand>
        <name>substrate</name>
    </ligand>
</feature>
<organism evidence="14 15">
    <name type="scientific">Dyadobacter chenwenxiniae</name>
    <dbReference type="NCBI Taxonomy" id="2906456"/>
    <lineage>
        <taxon>Bacteria</taxon>
        <taxon>Pseudomonadati</taxon>
        <taxon>Bacteroidota</taxon>
        <taxon>Cytophagia</taxon>
        <taxon>Cytophagales</taxon>
        <taxon>Spirosomataceae</taxon>
        <taxon>Dyadobacter</taxon>
    </lineage>
</organism>
<dbReference type="AlphaFoldDB" id="A0A9X1TF57"/>
<feature type="binding site" evidence="12">
    <location>
        <position position="284"/>
    </location>
    <ligand>
        <name>K(+)</name>
        <dbReference type="ChEBI" id="CHEBI:29103"/>
    </ligand>
</feature>
<dbReference type="PANTHER" id="PTHR10584">
    <property type="entry name" value="SUGAR KINASE"/>
    <property type="match status" value="1"/>
</dbReference>
<comment type="subcellular location">
    <subcellularLocation>
        <location evidence="12">Cytoplasm</location>
    </subcellularLocation>
</comment>
<dbReference type="NCBIfam" id="TIGR02152">
    <property type="entry name" value="D_ribokin_bact"/>
    <property type="match status" value="1"/>
</dbReference>
<evidence type="ECO:0000313" key="15">
    <source>
        <dbReference type="Proteomes" id="UP001139000"/>
    </source>
</evidence>
<comment type="catalytic activity">
    <reaction evidence="12">
        <text>D-ribose + ATP = D-ribose 5-phosphate + ADP + H(+)</text>
        <dbReference type="Rhea" id="RHEA:13697"/>
        <dbReference type="ChEBI" id="CHEBI:15378"/>
        <dbReference type="ChEBI" id="CHEBI:30616"/>
        <dbReference type="ChEBI" id="CHEBI:47013"/>
        <dbReference type="ChEBI" id="CHEBI:78346"/>
        <dbReference type="ChEBI" id="CHEBI:456216"/>
        <dbReference type="EC" id="2.7.1.15"/>
    </reaction>
</comment>
<feature type="active site" description="Proton acceptor" evidence="12">
    <location>
        <position position="251"/>
    </location>
</feature>
<feature type="binding site" evidence="12">
    <location>
        <position position="286"/>
    </location>
    <ligand>
        <name>K(+)</name>
        <dbReference type="ChEBI" id="CHEBI:29103"/>
    </ligand>
</feature>
<keyword evidence="10 12" id="KW-0630">Potassium</keyword>